<dbReference type="InterPro" id="IPR036396">
    <property type="entry name" value="Cyt_P450_sf"/>
</dbReference>
<evidence type="ECO:0000256" key="2">
    <source>
        <dbReference type="ARBA" id="ARBA00023033"/>
    </source>
</evidence>
<dbReference type="InterPro" id="IPR001128">
    <property type="entry name" value="Cyt_P450"/>
</dbReference>
<dbReference type="GO" id="GO:0020037">
    <property type="term" value="F:heme binding"/>
    <property type="evidence" value="ECO:0007669"/>
    <property type="project" value="InterPro"/>
</dbReference>
<dbReference type="SUPFAM" id="SSF48264">
    <property type="entry name" value="Cytochrome P450"/>
    <property type="match status" value="1"/>
</dbReference>
<evidence type="ECO:0000313" key="5">
    <source>
        <dbReference type="Proteomes" id="UP000663880"/>
    </source>
</evidence>
<dbReference type="Proteomes" id="UP000663880">
    <property type="component" value="Unassembled WGS sequence"/>
</dbReference>
<name>A0A821NW78_9NEOP</name>
<dbReference type="EMBL" id="CAJOBZ010000005">
    <property type="protein sequence ID" value="CAF4794018.1"/>
    <property type="molecule type" value="Genomic_DNA"/>
</dbReference>
<accession>A0A821NW78</accession>
<comment type="similarity">
    <text evidence="1">Belongs to the cytochrome P450 family.</text>
</comment>
<dbReference type="Gene3D" id="1.10.630.10">
    <property type="entry name" value="Cytochrome P450"/>
    <property type="match status" value="1"/>
</dbReference>
<sequence>MWLFLVIILLIALNLLMKNESFDKIPGPRGIFLLQNTLDFLTDSAVTFRYFSTLCNKYKKIFRVKLGFRKIVIVYNPEDVEILISGTKYNKKRIFVRFHSAMASRWLAFERWRKVA</sequence>
<evidence type="ECO:0000256" key="1">
    <source>
        <dbReference type="ARBA" id="ARBA00010617"/>
    </source>
</evidence>
<dbReference type="GO" id="GO:0016705">
    <property type="term" value="F:oxidoreductase activity, acting on paired donors, with incorporation or reduction of molecular oxygen"/>
    <property type="evidence" value="ECO:0007669"/>
    <property type="project" value="InterPro"/>
</dbReference>
<evidence type="ECO:0000313" key="4">
    <source>
        <dbReference type="EMBL" id="CAF4794018.1"/>
    </source>
</evidence>
<reference evidence="4" key="1">
    <citation type="submission" date="2021-02" db="EMBL/GenBank/DDBJ databases">
        <authorList>
            <person name="Steward A R."/>
        </authorList>
    </citation>
    <scope>NUCLEOTIDE SEQUENCE</scope>
</reference>
<organism evidence="4 5">
    <name type="scientific">Pieris macdunnoughi</name>
    <dbReference type="NCBI Taxonomy" id="345717"/>
    <lineage>
        <taxon>Eukaryota</taxon>
        <taxon>Metazoa</taxon>
        <taxon>Ecdysozoa</taxon>
        <taxon>Arthropoda</taxon>
        <taxon>Hexapoda</taxon>
        <taxon>Insecta</taxon>
        <taxon>Pterygota</taxon>
        <taxon>Neoptera</taxon>
        <taxon>Endopterygota</taxon>
        <taxon>Lepidoptera</taxon>
        <taxon>Glossata</taxon>
        <taxon>Ditrysia</taxon>
        <taxon>Papilionoidea</taxon>
        <taxon>Pieridae</taxon>
        <taxon>Pierinae</taxon>
        <taxon>Pieris</taxon>
    </lineage>
</organism>
<dbReference type="OrthoDB" id="1470350at2759"/>
<dbReference type="GO" id="GO:0005506">
    <property type="term" value="F:iron ion binding"/>
    <property type="evidence" value="ECO:0007669"/>
    <property type="project" value="InterPro"/>
</dbReference>
<comment type="caution">
    <text evidence="4">The sequence shown here is derived from an EMBL/GenBank/DDBJ whole genome shotgun (WGS) entry which is preliminary data.</text>
</comment>
<dbReference type="GO" id="GO:0004497">
    <property type="term" value="F:monooxygenase activity"/>
    <property type="evidence" value="ECO:0007669"/>
    <property type="project" value="UniProtKB-KW"/>
</dbReference>
<feature type="chain" id="PRO_5032568842" description="Cytochrome P450" evidence="3">
    <location>
        <begin position="22"/>
        <end position="116"/>
    </location>
</feature>
<evidence type="ECO:0008006" key="6">
    <source>
        <dbReference type="Google" id="ProtNLM"/>
    </source>
</evidence>
<keyword evidence="2" id="KW-0560">Oxidoreductase</keyword>
<keyword evidence="3" id="KW-0732">Signal</keyword>
<protein>
    <recommendedName>
        <fullName evidence="6">Cytochrome P450</fullName>
    </recommendedName>
</protein>
<dbReference type="AlphaFoldDB" id="A0A821NW78"/>
<gene>
    <name evidence="4" type="ORF">PMACD_LOCUS3051</name>
</gene>
<evidence type="ECO:0000256" key="3">
    <source>
        <dbReference type="SAM" id="SignalP"/>
    </source>
</evidence>
<keyword evidence="5" id="KW-1185">Reference proteome</keyword>
<keyword evidence="2" id="KW-0503">Monooxygenase</keyword>
<feature type="signal peptide" evidence="3">
    <location>
        <begin position="1"/>
        <end position="21"/>
    </location>
</feature>
<proteinExistence type="inferred from homology"/>
<dbReference type="Pfam" id="PF00067">
    <property type="entry name" value="p450"/>
    <property type="match status" value="1"/>
</dbReference>